<feature type="transmembrane region" description="Helical" evidence="1">
    <location>
        <begin position="24"/>
        <end position="42"/>
    </location>
</feature>
<keyword evidence="3" id="KW-1185">Reference proteome</keyword>
<sequence length="210" mass="21690">MSASSLGRERVPVEHRLLGLDKRSFPYALFVVAVFLVATVVIPRVNDAIDWDDPVRAGEQLALTDTIAFTPVTGWDVERGYRVGAGGSTVQSGEATVVGDGVTFDVVPGTFDGTPAELLDQIAKVTSATGDPTFRVDGEPATITTTGGDVGVIQTYSSVNGDGLVAAFVLDGEGLQVTAYGPPTQMRAAAEDIQDMIASIRASGADGSAG</sequence>
<reference evidence="3" key="1">
    <citation type="journal article" date="2019" name="Int. J. Syst. Evol. Microbiol.">
        <title>The Global Catalogue of Microorganisms (GCM) 10K type strain sequencing project: providing services to taxonomists for standard genome sequencing and annotation.</title>
        <authorList>
            <consortium name="The Broad Institute Genomics Platform"/>
            <consortium name="The Broad Institute Genome Sequencing Center for Infectious Disease"/>
            <person name="Wu L."/>
            <person name="Ma J."/>
        </authorList>
    </citation>
    <scope>NUCLEOTIDE SEQUENCE [LARGE SCALE GENOMIC DNA]</scope>
    <source>
        <strain evidence="3">KACC 14249</strain>
    </source>
</reference>
<keyword evidence="1" id="KW-0812">Transmembrane</keyword>
<evidence type="ECO:0008006" key="4">
    <source>
        <dbReference type="Google" id="ProtNLM"/>
    </source>
</evidence>
<accession>A0ABW1JG92</accession>
<proteinExistence type="predicted"/>
<protein>
    <recommendedName>
        <fullName evidence="4">DUF4245 family protein</fullName>
    </recommendedName>
</protein>
<dbReference type="RefSeq" id="WP_345714917.1">
    <property type="nucleotide sequence ID" value="NZ_BAABFP010000002.1"/>
</dbReference>
<evidence type="ECO:0000313" key="3">
    <source>
        <dbReference type="Proteomes" id="UP001596189"/>
    </source>
</evidence>
<dbReference type="EMBL" id="JBHSRD010000004">
    <property type="protein sequence ID" value="MFC6008387.1"/>
    <property type="molecule type" value="Genomic_DNA"/>
</dbReference>
<evidence type="ECO:0000256" key="1">
    <source>
        <dbReference type="SAM" id="Phobius"/>
    </source>
</evidence>
<organism evidence="2 3">
    <name type="scientific">Angustibacter luteus</name>
    <dbReference type="NCBI Taxonomy" id="658456"/>
    <lineage>
        <taxon>Bacteria</taxon>
        <taxon>Bacillati</taxon>
        <taxon>Actinomycetota</taxon>
        <taxon>Actinomycetes</taxon>
        <taxon>Kineosporiales</taxon>
        <taxon>Kineosporiaceae</taxon>
    </lineage>
</organism>
<dbReference type="Proteomes" id="UP001596189">
    <property type="component" value="Unassembled WGS sequence"/>
</dbReference>
<name>A0ABW1JG92_9ACTN</name>
<keyword evidence="1" id="KW-1133">Transmembrane helix</keyword>
<keyword evidence="1" id="KW-0472">Membrane</keyword>
<evidence type="ECO:0000313" key="2">
    <source>
        <dbReference type="EMBL" id="MFC6008387.1"/>
    </source>
</evidence>
<comment type="caution">
    <text evidence="2">The sequence shown here is derived from an EMBL/GenBank/DDBJ whole genome shotgun (WGS) entry which is preliminary data.</text>
</comment>
<gene>
    <name evidence="2" type="ORF">ACFQDO_14715</name>
</gene>